<evidence type="ECO:0000256" key="6">
    <source>
        <dbReference type="RuleBase" id="RU003943"/>
    </source>
</evidence>
<dbReference type="eggNOG" id="COG1108">
    <property type="taxonomic scope" value="Bacteria"/>
</dbReference>
<keyword evidence="5 8" id="KW-0472">Membrane</keyword>
<dbReference type="PANTHER" id="PTHR30477">
    <property type="entry name" value="ABC-TRANSPORTER METAL-BINDING PROTEIN"/>
    <property type="match status" value="1"/>
</dbReference>
<gene>
    <name evidence="9" type="ordered locus">Jden_1535</name>
</gene>
<dbReference type="STRING" id="471856.Jden_1535"/>
<keyword evidence="3 6" id="KW-0812">Transmembrane</keyword>
<feature type="transmembrane region" description="Helical" evidence="8">
    <location>
        <begin position="257"/>
        <end position="278"/>
    </location>
</feature>
<evidence type="ECO:0000313" key="10">
    <source>
        <dbReference type="Proteomes" id="UP000000628"/>
    </source>
</evidence>
<evidence type="ECO:0000256" key="4">
    <source>
        <dbReference type="ARBA" id="ARBA00022989"/>
    </source>
</evidence>
<feature type="transmembrane region" description="Helical" evidence="8">
    <location>
        <begin position="103"/>
        <end position="124"/>
    </location>
</feature>
<keyword evidence="6" id="KW-0813">Transport</keyword>
<comment type="similarity">
    <text evidence="2 6">Belongs to the ABC-3 integral membrane protein family.</text>
</comment>
<dbReference type="SUPFAM" id="SSF81345">
    <property type="entry name" value="ABC transporter involved in vitamin B12 uptake, BtuC"/>
    <property type="match status" value="1"/>
</dbReference>
<evidence type="ECO:0000256" key="5">
    <source>
        <dbReference type="ARBA" id="ARBA00023136"/>
    </source>
</evidence>
<dbReference type="AlphaFoldDB" id="C7R513"/>
<dbReference type="InterPro" id="IPR037294">
    <property type="entry name" value="ABC_BtuC-like"/>
</dbReference>
<dbReference type="HOGENOM" id="CLU_028808_3_1_11"/>
<dbReference type="InterPro" id="IPR001626">
    <property type="entry name" value="ABC_TroCD"/>
</dbReference>
<evidence type="ECO:0000256" key="7">
    <source>
        <dbReference type="SAM" id="MobiDB-lite"/>
    </source>
</evidence>
<proteinExistence type="inferred from homology"/>
<feature type="transmembrane region" description="Helical" evidence="8">
    <location>
        <begin position="232"/>
        <end position="251"/>
    </location>
</feature>
<dbReference type="GO" id="GO:0055085">
    <property type="term" value="P:transmembrane transport"/>
    <property type="evidence" value="ECO:0007669"/>
    <property type="project" value="InterPro"/>
</dbReference>
<dbReference type="Proteomes" id="UP000000628">
    <property type="component" value="Chromosome"/>
</dbReference>
<comment type="subcellular location">
    <subcellularLocation>
        <location evidence="6">Cell membrane</location>
        <topology evidence="6">Multi-pass membrane protein</topology>
    </subcellularLocation>
    <subcellularLocation>
        <location evidence="1">Membrane</location>
        <topology evidence="1">Multi-pass membrane protein</topology>
    </subcellularLocation>
</comment>
<evidence type="ECO:0000256" key="8">
    <source>
        <dbReference type="SAM" id="Phobius"/>
    </source>
</evidence>
<keyword evidence="10" id="KW-1185">Reference proteome</keyword>
<evidence type="ECO:0000256" key="2">
    <source>
        <dbReference type="ARBA" id="ARBA00008034"/>
    </source>
</evidence>
<dbReference type="Gene3D" id="1.10.3470.10">
    <property type="entry name" value="ABC transporter involved in vitamin B12 uptake, BtuC"/>
    <property type="match status" value="1"/>
</dbReference>
<feature type="transmembrane region" description="Helical" evidence="8">
    <location>
        <begin position="144"/>
        <end position="168"/>
    </location>
</feature>
<feature type="transmembrane region" description="Helical" evidence="8">
    <location>
        <begin position="180"/>
        <end position="197"/>
    </location>
</feature>
<feature type="compositionally biased region" description="Polar residues" evidence="7">
    <location>
        <begin position="298"/>
        <end position="312"/>
    </location>
</feature>
<dbReference type="GO" id="GO:0043190">
    <property type="term" value="C:ATP-binding cassette (ABC) transporter complex"/>
    <property type="evidence" value="ECO:0007669"/>
    <property type="project" value="InterPro"/>
</dbReference>
<evidence type="ECO:0000256" key="3">
    <source>
        <dbReference type="ARBA" id="ARBA00022692"/>
    </source>
</evidence>
<feature type="transmembrane region" description="Helical" evidence="8">
    <location>
        <begin position="41"/>
        <end position="60"/>
    </location>
</feature>
<dbReference type="KEGG" id="jde:Jden_1535"/>
<dbReference type="EMBL" id="CP001706">
    <property type="protein sequence ID" value="ACV09183.1"/>
    <property type="molecule type" value="Genomic_DNA"/>
</dbReference>
<accession>C7R513</accession>
<feature type="transmembrane region" description="Helical" evidence="8">
    <location>
        <begin position="72"/>
        <end position="91"/>
    </location>
</feature>
<feature type="transmembrane region" description="Helical" evidence="8">
    <location>
        <begin position="12"/>
        <end position="34"/>
    </location>
</feature>
<dbReference type="Pfam" id="PF00950">
    <property type="entry name" value="ABC-3"/>
    <property type="match status" value="1"/>
</dbReference>
<sequence>MNSFIDMVTDPFMQRSLLAAAIVGLTAPIMGTYLVQRRLSLLGDGIGHVALTGVALGWMVGSAMNLVQRDALAIPGAIVAAIAGALAIEYVRERGRTSGDVALAMLFYSGIAGGVVLISIAGGTNANLMGYLFGSITTVTDLDLAMILGLGALIFAVGFGLRAVLFAVSNDEEFARASGLPVRTANIAIAIVAALTVTVSMRVVGLLLVSAIMIVPVAAAQQVATTFKSTMLTAMGIGVTVAVGGLSITWVHQLSPGATIVLLAVAAYLLALVVRSFLNKRHTPGDPHPDLPDDVQLSAATPQQTRSEPCNE</sequence>
<keyword evidence="4 8" id="KW-1133">Transmembrane helix</keyword>
<evidence type="ECO:0000256" key="1">
    <source>
        <dbReference type="ARBA" id="ARBA00004141"/>
    </source>
</evidence>
<feature type="region of interest" description="Disordered" evidence="7">
    <location>
        <begin position="284"/>
        <end position="312"/>
    </location>
</feature>
<dbReference type="RefSeq" id="WP_015771811.1">
    <property type="nucleotide sequence ID" value="NC_013174.1"/>
</dbReference>
<organism evidence="9 10">
    <name type="scientific">Jonesia denitrificans (strain ATCC 14870 / DSM 20603 / BCRC 15368 / CIP 55.134 / JCM 11481 / NBRC 15587 / NCTC 10816 / Prevot 55134)</name>
    <name type="common">Listeria denitrificans</name>
    <dbReference type="NCBI Taxonomy" id="471856"/>
    <lineage>
        <taxon>Bacteria</taxon>
        <taxon>Bacillati</taxon>
        <taxon>Actinomycetota</taxon>
        <taxon>Actinomycetes</taxon>
        <taxon>Micrococcales</taxon>
        <taxon>Jonesiaceae</taxon>
        <taxon>Jonesia</taxon>
    </lineage>
</organism>
<protein>
    <submittedName>
        <fullName evidence="9">ABC-3 protein</fullName>
    </submittedName>
</protein>
<name>C7R513_JONDD</name>
<dbReference type="OrthoDB" id="9798540at2"/>
<reference evidence="9 10" key="1">
    <citation type="journal article" date="2009" name="Stand. Genomic Sci.">
        <title>Complete genome sequence of Jonesia denitrificans type strain (Prevot 55134).</title>
        <authorList>
            <person name="Pukall R."/>
            <person name="Gehrich-Schroter G."/>
            <person name="Lapidus A."/>
            <person name="Nolan M."/>
            <person name="Glavina Del Rio T."/>
            <person name="Lucas S."/>
            <person name="Chen F."/>
            <person name="Tice H."/>
            <person name="Pitluck S."/>
            <person name="Cheng J.F."/>
            <person name="Copeland A."/>
            <person name="Saunders E."/>
            <person name="Brettin T."/>
            <person name="Detter J.C."/>
            <person name="Bruce D."/>
            <person name="Goodwin L."/>
            <person name="Pati A."/>
            <person name="Ivanova N."/>
            <person name="Mavromatis K."/>
            <person name="Ovchinnikova G."/>
            <person name="Chen A."/>
            <person name="Palaniappan K."/>
            <person name="Land M."/>
            <person name="Hauser L."/>
            <person name="Chang Y.J."/>
            <person name="Jeffries C.D."/>
            <person name="Chain P."/>
            <person name="Goker M."/>
            <person name="Bristow J."/>
            <person name="Eisen J.A."/>
            <person name="Markowitz V."/>
            <person name="Hugenholtz P."/>
            <person name="Kyrpides N.C."/>
            <person name="Klenk H.P."/>
            <person name="Han C."/>
        </authorList>
    </citation>
    <scope>NUCLEOTIDE SEQUENCE [LARGE SCALE GENOMIC DNA]</scope>
    <source>
        <strain evidence="10">ATCC 14870 / DSM 20603 / BCRC 15368 / CIP 55.134 / JCM 11481 / NBRC 15587 / NCTC 10816 / Prevot 55134</strain>
    </source>
</reference>
<dbReference type="PANTHER" id="PTHR30477:SF0">
    <property type="entry name" value="METAL TRANSPORT SYSTEM MEMBRANE PROTEIN TM_0125-RELATED"/>
    <property type="match status" value="1"/>
</dbReference>
<dbReference type="GO" id="GO:0010043">
    <property type="term" value="P:response to zinc ion"/>
    <property type="evidence" value="ECO:0007669"/>
    <property type="project" value="TreeGrafter"/>
</dbReference>
<evidence type="ECO:0000313" key="9">
    <source>
        <dbReference type="EMBL" id="ACV09183.1"/>
    </source>
</evidence>